<keyword evidence="2" id="KW-1133">Transmembrane helix</keyword>
<feature type="region of interest" description="Disordered" evidence="1">
    <location>
        <begin position="126"/>
        <end position="178"/>
    </location>
</feature>
<keyword evidence="2" id="KW-0812">Transmembrane</keyword>
<dbReference type="InterPro" id="IPR025520">
    <property type="entry name" value="DUF4408"/>
</dbReference>
<protein>
    <recommendedName>
        <fullName evidence="3">DUF4408 domain-containing protein</fullName>
    </recommendedName>
</protein>
<feature type="transmembrane region" description="Helical" evidence="2">
    <location>
        <begin position="20"/>
        <end position="41"/>
    </location>
</feature>
<evidence type="ECO:0000313" key="4">
    <source>
        <dbReference type="EMBL" id="WOL12627.1"/>
    </source>
</evidence>
<keyword evidence="2" id="KW-0472">Membrane</keyword>
<dbReference type="AlphaFoldDB" id="A0AAQ3KPF2"/>
<feature type="compositionally biased region" description="Basic and acidic residues" evidence="1">
    <location>
        <begin position="146"/>
        <end position="160"/>
    </location>
</feature>
<sequence length="204" mass="23513">MEAVKMEKLRAMEKYRRSQFLHMLIQFVLRVVLLGLFMSSPNWVPSLCSCVKFFFAVCIPNMGAMITGPKFIFMVSNIIVVFLVGESRLSKSAAQTDVYDEYVTRSQSLQGASSVEVKENEEAIFVEPSLEENKDKDEKPEEEEGQVTKEGEEDKEKETEQGEVLQEEEDEGLPAEELNRRVEDFIAKFNMQRKIEARMLICYE</sequence>
<name>A0AAQ3KPF2_9LILI</name>
<dbReference type="Proteomes" id="UP001327560">
    <property type="component" value="Chromosome 7"/>
</dbReference>
<reference evidence="4 5" key="1">
    <citation type="submission" date="2023-10" db="EMBL/GenBank/DDBJ databases">
        <title>Chromosome-scale genome assembly provides insights into flower coloration mechanisms of Canna indica.</title>
        <authorList>
            <person name="Li C."/>
        </authorList>
    </citation>
    <scope>NUCLEOTIDE SEQUENCE [LARGE SCALE GENOMIC DNA]</scope>
    <source>
        <tissue evidence="4">Flower</tissue>
    </source>
</reference>
<evidence type="ECO:0000256" key="1">
    <source>
        <dbReference type="SAM" id="MobiDB-lite"/>
    </source>
</evidence>
<feature type="domain" description="DUF4408" evidence="3">
    <location>
        <begin position="45"/>
        <end position="89"/>
    </location>
</feature>
<evidence type="ECO:0000256" key="2">
    <source>
        <dbReference type="SAM" id="Phobius"/>
    </source>
</evidence>
<accession>A0AAQ3KPF2</accession>
<feature type="compositionally biased region" description="Acidic residues" evidence="1">
    <location>
        <begin position="165"/>
        <end position="174"/>
    </location>
</feature>
<organism evidence="4 5">
    <name type="scientific">Canna indica</name>
    <name type="common">Indian-shot</name>
    <dbReference type="NCBI Taxonomy" id="4628"/>
    <lineage>
        <taxon>Eukaryota</taxon>
        <taxon>Viridiplantae</taxon>
        <taxon>Streptophyta</taxon>
        <taxon>Embryophyta</taxon>
        <taxon>Tracheophyta</taxon>
        <taxon>Spermatophyta</taxon>
        <taxon>Magnoliopsida</taxon>
        <taxon>Liliopsida</taxon>
        <taxon>Zingiberales</taxon>
        <taxon>Cannaceae</taxon>
        <taxon>Canna</taxon>
    </lineage>
</organism>
<evidence type="ECO:0000313" key="5">
    <source>
        <dbReference type="Proteomes" id="UP001327560"/>
    </source>
</evidence>
<gene>
    <name evidence="4" type="ORF">Cni_G21394</name>
</gene>
<dbReference type="PANTHER" id="PTHR35762">
    <property type="entry name" value="TRANSMEMBRANE PROTEIN"/>
    <property type="match status" value="1"/>
</dbReference>
<evidence type="ECO:0000259" key="3">
    <source>
        <dbReference type="Pfam" id="PF14364"/>
    </source>
</evidence>
<keyword evidence="5" id="KW-1185">Reference proteome</keyword>
<dbReference type="EMBL" id="CP136896">
    <property type="protein sequence ID" value="WOL12627.1"/>
    <property type="molecule type" value="Genomic_DNA"/>
</dbReference>
<proteinExistence type="predicted"/>
<feature type="transmembrane region" description="Helical" evidence="2">
    <location>
        <begin position="53"/>
        <end position="84"/>
    </location>
</feature>
<dbReference type="Pfam" id="PF14364">
    <property type="entry name" value="DUF4408"/>
    <property type="match status" value="1"/>
</dbReference>
<dbReference type="PANTHER" id="PTHR35762:SF2">
    <property type="entry name" value="TRANSMEMBRANE PROTEIN"/>
    <property type="match status" value="1"/>
</dbReference>